<dbReference type="GO" id="GO:0071949">
    <property type="term" value="F:FAD binding"/>
    <property type="evidence" value="ECO:0007669"/>
    <property type="project" value="InterPro"/>
</dbReference>
<keyword evidence="4" id="KW-0274">FAD</keyword>
<dbReference type="Gene3D" id="3.30.43.10">
    <property type="entry name" value="Uridine Diphospho-n-acetylenolpyruvylglucosamine Reductase, domain 2"/>
    <property type="match status" value="1"/>
</dbReference>
<comment type="cofactor">
    <cofactor evidence="1">
        <name>FAD</name>
        <dbReference type="ChEBI" id="CHEBI:57692"/>
    </cofactor>
</comment>
<dbReference type="PANTHER" id="PTHR42973">
    <property type="entry name" value="BINDING OXIDOREDUCTASE, PUTATIVE (AFU_ORTHOLOGUE AFUA_1G17690)-RELATED"/>
    <property type="match status" value="1"/>
</dbReference>
<reference evidence="7 8" key="1">
    <citation type="submission" date="2016-10" db="EMBL/GenBank/DDBJ databases">
        <authorList>
            <person name="de Groot N.N."/>
        </authorList>
    </citation>
    <scope>NUCLEOTIDE SEQUENCE [LARGE SCALE GENOMIC DNA]</scope>
    <source>
        <strain evidence="7 8">DSM 43941</strain>
    </source>
</reference>
<evidence type="ECO:0000256" key="2">
    <source>
        <dbReference type="ARBA" id="ARBA00005466"/>
    </source>
</evidence>
<dbReference type="RefSeq" id="WP_092542830.1">
    <property type="nucleotide sequence ID" value="NZ_BOMJ01000053.1"/>
</dbReference>
<evidence type="ECO:0000313" key="8">
    <source>
        <dbReference type="Proteomes" id="UP000198688"/>
    </source>
</evidence>
<dbReference type="Gene3D" id="3.40.462.20">
    <property type="match status" value="1"/>
</dbReference>
<comment type="similarity">
    <text evidence="2">Belongs to the oxygen-dependent FAD-linked oxidoreductase family.</text>
</comment>
<dbReference type="EMBL" id="LT629758">
    <property type="protein sequence ID" value="SDS74419.1"/>
    <property type="molecule type" value="Genomic_DNA"/>
</dbReference>
<dbReference type="InterPro" id="IPR050416">
    <property type="entry name" value="FAD-linked_Oxidoreductase"/>
</dbReference>
<evidence type="ECO:0000256" key="5">
    <source>
        <dbReference type="ARBA" id="ARBA00023002"/>
    </source>
</evidence>
<dbReference type="AlphaFoldDB" id="A0A1H1URD2"/>
<sequence>MDLVLPGDPGWEQARVGRVFNARRPGRQPAAVLRAKTERDLIAGVRLAKSRGWRIAIRSGGHSWAAWSVRDDALLIDLGDFREMSYDPESTIVSVTPPVKGGAELRPYLALHGRFFGGGHCPTVGVGGFLLQGGQGYNARGWGWAAESIVAIDVVTAAGDLVRASATENSDLFWAARGSGPGFFGLVTRFHLQTRPLPKVIAETVHVYPFELFDQVMTWLHTIHATISPDVEIVAVSADGVLAVTGLALVDSQQEAVAALAPLETCPVIDHTLHRQTAVPSSFESHAARQMAANPEGFRYIVDNAWLSGPPAELTKALHPLFTGLPTVRSFVIWFSMAPLRELPDMAFSLQSEIYSATYLVYDDPADDIRLRAWLTDRMTELQPFTAGQYLGDSDFTARQVRFMGESQYQRLESIRARRDPDGVFAGYLTAGGTEPANVNPWES</sequence>
<dbReference type="PROSITE" id="PS00862">
    <property type="entry name" value="OX2_COVAL_FAD"/>
    <property type="match status" value="1"/>
</dbReference>
<dbReference type="OrthoDB" id="9775082at2"/>
<feature type="domain" description="FAD-binding PCMH-type" evidence="6">
    <location>
        <begin position="25"/>
        <end position="197"/>
    </location>
</feature>
<dbReference type="InterPro" id="IPR036318">
    <property type="entry name" value="FAD-bd_PCMH-like_sf"/>
</dbReference>
<dbReference type="InterPro" id="IPR006094">
    <property type="entry name" value="Oxid_FAD_bind_N"/>
</dbReference>
<dbReference type="PANTHER" id="PTHR42973:SF39">
    <property type="entry name" value="FAD-BINDING PCMH-TYPE DOMAIN-CONTAINING PROTEIN"/>
    <property type="match status" value="1"/>
</dbReference>
<evidence type="ECO:0000256" key="1">
    <source>
        <dbReference type="ARBA" id="ARBA00001974"/>
    </source>
</evidence>
<accession>A0A1H1URD2</accession>
<organism evidence="7 8">
    <name type="scientific">Actinoplanes derwentensis</name>
    <dbReference type="NCBI Taxonomy" id="113562"/>
    <lineage>
        <taxon>Bacteria</taxon>
        <taxon>Bacillati</taxon>
        <taxon>Actinomycetota</taxon>
        <taxon>Actinomycetes</taxon>
        <taxon>Micromonosporales</taxon>
        <taxon>Micromonosporaceae</taxon>
        <taxon>Actinoplanes</taxon>
    </lineage>
</organism>
<evidence type="ECO:0000259" key="6">
    <source>
        <dbReference type="PROSITE" id="PS51387"/>
    </source>
</evidence>
<evidence type="ECO:0000256" key="3">
    <source>
        <dbReference type="ARBA" id="ARBA00022630"/>
    </source>
</evidence>
<keyword evidence="3" id="KW-0285">Flavoprotein</keyword>
<dbReference type="Pfam" id="PF01565">
    <property type="entry name" value="FAD_binding_4"/>
    <property type="match status" value="1"/>
</dbReference>
<protein>
    <submittedName>
        <fullName evidence="7">FAD/FMN-containing dehydrogenase</fullName>
    </submittedName>
</protein>
<dbReference type="STRING" id="113562.SAMN04489716_1505"/>
<keyword evidence="8" id="KW-1185">Reference proteome</keyword>
<keyword evidence="5" id="KW-0560">Oxidoreductase</keyword>
<dbReference type="InterPro" id="IPR006093">
    <property type="entry name" value="Oxy_OxRdtase_FAD_BS"/>
</dbReference>
<dbReference type="Proteomes" id="UP000198688">
    <property type="component" value="Chromosome I"/>
</dbReference>
<dbReference type="InterPro" id="IPR016169">
    <property type="entry name" value="FAD-bd_PCMH_sub2"/>
</dbReference>
<proteinExistence type="inferred from homology"/>
<dbReference type="SUPFAM" id="SSF56176">
    <property type="entry name" value="FAD-binding/transporter-associated domain-like"/>
    <property type="match status" value="1"/>
</dbReference>
<gene>
    <name evidence="7" type="ORF">SAMN04489716_1505</name>
</gene>
<dbReference type="PROSITE" id="PS51387">
    <property type="entry name" value="FAD_PCMH"/>
    <property type="match status" value="1"/>
</dbReference>
<evidence type="ECO:0000256" key="4">
    <source>
        <dbReference type="ARBA" id="ARBA00022827"/>
    </source>
</evidence>
<dbReference type="Gene3D" id="3.30.465.10">
    <property type="match status" value="1"/>
</dbReference>
<dbReference type="InterPro" id="IPR016167">
    <property type="entry name" value="FAD-bd_PCMH_sub1"/>
</dbReference>
<evidence type="ECO:0000313" key="7">
    <source>
        <dbReference type="EMBL" id="SDS74419.1"/>
    </source>
</evidence>
<name>A0A1H1URD2_9ACTN</name>
<dbReference type="InterPro" id="IPR016166">
    <property type="entry name" value="FAD-bd_PCMH"/>
</dbReference>
<dbReference type="GO" id="GO:0016491">
    <property type="term" value="F:oxidoreductase activity"/>
    <property type="evidence" value="ECO:0007669"/>
    <property type="project" value="UniProtKB-KW"/>
</dbReference>